<keyword evidence="1" id="KW-0175">Coiled coil</keyword>
<feature type="compositionally biased region" description="Pro residues" evidence="2">
    <location>
        <begin position="343"/>
        <end position="352"/>
    </location>
</feature>
<keyword evidence="4" id="KW-1185">Reference proteome</keyword>
<sequence length="620" mass="68844">MASVSNDLIDAATLQASESLTFQSEVIKTLLGPNIGKLILGAHNVRELTGCQISIVMISSDETPPLPRCLSFHLGHRDKDALPPTCSSVVITLCPEERMGSLMIFHASTAVDRIRVVEEIPSEIVASVSGKIVKQDHLPSSFVLNWNQVQDLAEGRLVSVHPSKNAVPPPILRHGRSSQDAIGWPNPLFVDPPSEDHDMNADDYTLNEKLSAQARPEYRKYRLDTRKEKKKDKEEEERAKTVMVDAELEEDETPESQPPSPRPSSPRSLPVQPTQDGSPRLETAKAKTPSPPRPVARAGKGCKGGDKSPPPTPPRGGDGGASASLSSLFFADDSPRGKNKQSLPPPPPPPPSAASASEQKTRKRKKYSTHSLPYYRLNPSHLSYRKLIYFSADKSTSDETALKIARLEREVEDLRERSTHWRLQYYALHDKTTSGRDEDMEMELVEPVTLDLPWQQDAIHCYKALIAFLGKGPTPTLPKKLTKCVDKGVGTIARSITAIVRLRRNMIGEVIKAILPHFTHKNVGHAGHQGFFERILIDSIQYLSAATHKLLTDMKRMEKDARTLLDEIVAHITEHKCDMNNVLSCTDSFKVDHKAFKIQSADHLELAKEWKAHAFQLLAV</sequence>
<dbReference type="EnsemblMetazoa" id="PPA00031.1">
    <property type="protein sequence ID" value="PPA00031.1"/>
    <property type="gene ID" value="WBGene00089585"/>
</dbReference>
<organism evidence="3 4">
    <name type="scientific">Pristionchus pacificus</name>
    <name type="common">Parasitic nematode worm</name>
    <dbReference type="NCBI Taxonomy" id="54126"/>
    <lineage>
        <taxon>Eukaryota</taxon>
        <taxon>Metazoa</taxon>
        <taxon>Ecdysozoa</taxon>
        <taxon>Nematoda</taxon>
        <taxon>Chromadorea</taxon>
        <taxon>Rhabditida</taxon>
        <taxon>Rhabditina</taxon>
        <taxon>Diplogasteromorpha</taxon>
        <taxon>Diplogasteroidea</taxon>
        <taxon>Neodiplogasteridae</taxon>
        <taxon>Pristionchus</taxon>
    </lineage>
</organism>
<feature type="region of interest" description="Disordered" evidence="2">
    <location>
        <begin position="163"/>
        <end position="372"/>
    </location>
</feature>
<evidence type="ECO:0000313" key="3">
    <source>
        <dbReference type="EnsemblMetazoa" id="PPA00031.1"/>
    </source>
</evidence>
<feature type="coiled-coil region" evidence="1">
    <location>
        <begin position="397"/>
        <end position="424"/>
    </location>
</feature>
<feature type="compositionally biased region" description="Basic and acidic residues" evidence="2">
    <location>
        <begin position="216"/>
        <end position="240"/>
    </location>
</feature>
<gene>
    <name evidence="3" type="primary">WBGene00089585</name>
</gene>
<evidence type="ECO:0000256" key="1">
    <source>
        <dbReference type="SAM" id="Coils"/>
    </source>
</evidence>
<dbReference type="AlphaFoldDB" id="A0A2A6BGD6"/>
<accession>A0A2A6BGD6</accession>
<proteinExistence type="predicted"/>
<reference evidence="3" key="2">
    <citation type="submission" date="2022-06" db="UniProtKB">
        <authorList>
            <consortium name="EnsemblMetazoa"/>
        </authorList>
    </citation>
    <scope>IDENTIFICATION</scope>
    <source>
        <strain evidence="3">PS312</strain>
    </source>
</reference>
<evidence type="ECO:0000313" key="4">
    <source>
        <dbReference type="Proteomes" id="UP000005239"/>
    </source>
</evidence>
<name>A0A2A6BGD6_PRIPA</name>
<evidence type="ECO:0000256" key="2">
    <source>
        <dbReference type="SAM" id="MobiDB-lite"/>
    </source>
</evidence>
<feature type="compositionally biased region" description="Low complexity" evidence="2">
    <location>
        <begin position="321"/>
        <end position="332"/>
    </location>
</feature>
<reference evidence="4" key="1">
    <citation type="journal article" date="2008" name="Nat. Genet.">
        <title>The Pristionchus pacificus genome provides a unique perspective on nematode lifestyle and parasitism.</title>
        <authorList>
            <person name="Dieterich C."/>
            <person name="Clifton S.W."/>
            <person name="Schuster L.N."/>
            <person name="Chinwalla A."/>
            <person name="Delehaunty K."/>
            <person name="Dinkelacker I."/>
            <person name="Fulton L."/>
            <person name="Fulton R."/>
            <person name="Godfrey J."/>
            <person name="Minx P."/>
            <person name="Mitreva M."/>
            <person name="Roeseler W."/>
            <person name="Tian H."/>
            <person name="Witte H."/>
            <person name="Yang S.P."/>
            <person name="Wilson R.K."/>
            <person name="Sommer R.J."/>
        </authorList>
    </citation>
    <scope>NUCLEOTIDE SEQUENCE [LARGE SCALE GENOMIC DNA]</scope>
    <source>
        <strain evidence="4">PS312</strain>
    </source>
</reference>
<dbReference type="Proteomes" id="UP000005239">
    <property type="component" value="Unassembled WGS sequence"/>
</dbReference>
<protein>
    <submittedName>
        <fullName evidence="3">Uncharacterized protein</fullName>
    </submittedName>
</protein>
<accession>A0A8R1U305</accession>